<protein>
    <submittedName>
        <fullName evidence="6">Protein-arginine kinase</fullName>
        <ecNumber evidence="6">2.7.14.1</ecNumber>
    </submittedName>
</protein>
<dbReference type="PANTHER" id="PTHR11547:SF38">
    <property type="entry name" value="ARGININE KINASE 1-RELATED"/>
    <property type="match status" value="1"/>
</dbReference>
<dbReference type="SUPFAM" id="SSF55931">
    <property type="entry name" value="Glutamine synthetase/guanido kinase"/>
    <property type="match status" value="1"/>
</dbReference>
<keyword evidence="3 6" id="KW-0418">Kinase</keyword>
<evidence type="ECO:0000256" key="1">
    <source>
        <dbReference type="ARBA" id="ARBA00022679"/>
    </source>
</evidence>
<reference evidence="6" key="1">
    <citation type="submission" date="2019-08" db="EMBL/GenBank/DDBJ databases">
        <authorList>
            <person name="Kucharzyk K."/>
            <person name="Murdoch R.W."/>
            <person name="Higgins S."/>
            <person name="Loffler F."/>
        </authorList>
    </citation>
    <scope>NUCLEOTIDE SEQUENCE</scope>
</reference>
<dbReference type="PROSITE" id="PS51510">
    <property type="entry name" value="PHOSPHAGEN_KINASE_C"/>
    <property type="match status" value="1"/>
</dbReference>
<sequence length="358" mass="39863">MMRQSQVEELLKNKVSYLSDSAPEDDIAISTRIRLARNLANVPFPTAAAQEQFRTVADEVARVIESKKILGDDALHFAIEPMSPLDREVLFERRLASRELLCRPIGGALHVIADESQAVMVNEEDHLRIQALKPGFQLDAAWQAIDRLDNLLSSELDFAYDETLGYLTACPTNVGTGMRVSVMLHLPGLVLAGQLGQVVQGIAKLGLAVRGIFGEGTDNRGNLFQISNQSTLGESEADIIARLKRVIEQVIAHEKNARKNLLEHDHYRLLDLVGRSYGILRHSYILSSEEALNSLSGARFGVDMGMFSALDIHTVNELFVTINPAHLQKLSHRELDGRERDIFRAQIVREQLRKTGVN</sequence>
<accession>A0A645B2V8</accession>
<dbReference type="GO" id="GO:0046314">
    <property type="term" value="P:phosphocreatine biosynthetic process"/>
    <property type="evidence" value="ECO:0007669"/>
    <property type="project" value="InterPro"/>
</dbReference>
<dbReference type="GO" id="GO:1990424">
    <property type="term" value="F:protein arginine kinase activity"/>
    <property type="evidence" value="ECO:0007669"/>
    <property type="project" value="UniProtKB-EC"/>
</dbReference>
<gene>
    <name evidence="6" type="primary">mcsB_8</name>
    <name evidence="6" type="ORF">SDC9_106573</name>
</gene>
<dbReference type="Gene3D" id="3.30.590.10">
    <property type="entry name" value="Glutamine synthetase/guanido kinase, catalytic domain"/>
    <property type="match status" value="1"/>
</dbReference>
<dbReference type="AlphaFoldDB" id="A0A645B2V8"/>
<evidence type="ECO:0000256" key="2">
    <source>
        <dbReference type="ARBA" id="ARBA00022741"/>
    </source>
</evidence>
<dbReference type="InterPro" id="IPR022414">
    <property type="entry name" value="ATP-guanido_PTrfase_cat"/>
</dbReference>
<dbReference type="InterPro" id="IPR023660">
    <property type="entry name" value="Arg_Kinase"/>
</dbReference>
<dbReference type="GO" id="GO:0005615">
    <property type="term" value="C:extracellular space"/>
    <property type="evidence" value="ECO:0007669"/>
    <property type="project" value="TreeGrafter"/>
</dbReference>
<dbReference type="CDD" id="cd07930">
    <property type="entry name" value="bacterial_phosphagen_kinase"/>
    <property type="match status" value="1"/>
</dbReference>
<dbReference type="EMBL" id="VSSQ01017430">
    <property type="protein sequence ID" value="MPM59727.1"/>
    <property type="molecule type" value="Genomic_DNA"/>
</dbReference>
<evidence type="ECO:0000313" key="6">
    <source>
        <dbReference type="EMBL" id="MPM59727.1"/>
    </source>
</evidence>
<keyword evidence="2" id="KW-0547">Nucleotide-binding</keyword>
<dbReference type="InterPro" id="IPR014746">
    <property type="entry name" value="Gln_synth/guanido_kin_cat_dom"/>
</dbReference>
<evidence type="ECO:0000256" key="3">
    <source>
        <dbReference type="ARBA" id="ARBA00022777"/>
    </source>
</evidence>
<dbReference type="GO" id="GO:0004111">
    <property type="term" value="F:creatine kinase activity"/>
    <property type="evidence" value="ECO:0007669"/>
    <property type="project" value="InterPro"/>
</dbReference>
<feature type="domain" description="Phosphagen kinase C-terminal" evidence="5">
    <location>
        <begin position="27"/>
        <end position="257"/>
    </location>
</feature>
<evidence type="ECO:0000259" key="5">
    <source>
        <dbReference type="PROSITE" id="PS51510"/>
    </source>
</evidence>
<dbReference type="NCBIfam" id="NF002194">
    <property type="entry name" value="PRK01059.1-4"/>
    <property type="match status" value="1"/>
</dbReference>
<keyword evidence="4" id="KW-0067">ATP-binding</keyword>
<dbReference type="Pfam" id="PF00217">
    <property type="entry name" value="ATP-gua_Ptrans"/>
    <property type="match status" value="1"/>
</dbReference>
<organism evidence="6">
    <name type="scientific">bioreactor metagenome</name>
    <dbReference type="NCBI Taxonomy" id="1076179"/>
    <lineage>
        <taxon>unclassified sequences</taxon>
        <taxon>metagenomes</taxon>
        <taxon>ecological metagenomes</taxon>
    </lineage>
</organism>
<proteinExistence type="inferred from homology"/>
<evidence type="ECO:0000256" key="4">
    <source>
        <dbReference type="ARBA" id="ARBA00022840"/>
    </source>
</evidence>
<dbReference type="HAMAP" id="MF_00602">
    <property type="entry name" value="Prot_Arg_kinase"/>
    <property type="match status" value="1"/>
</dbReference>
<dbReference type="PANTHER" id="PTHR11547">
    <property type="entry name" value="ARGININE OR CREATINE KINASE"/>
    <property type="match status" value="1"/>
</dbReference>
<dbReference type="PROSITE" id="PS00112">
    <property type="entry name" value="PHOSPHAGEN_KINASE"/>
    <property type="match status" value="1"/>
</dbReference>
<dbReference type="InterPro" id="IPR000749">
    <property type="entry name" value="ATP-guanido_PTrfase"/>
</dbReference>
<comment type="caution">
    <text evidence="6">The sequence shown here is derived from an EMBL/GenBank/DDBJ whole genome shotgun (WGS) entry which is preliminary data.</text>
</comment>
<dbReference type="EC" id="2.7.14.1" evidence="6"/>
<dbReference type="InterPro" id="IPR022415">
    <property type="entry name" value="ATP-guanido_PTrfase_AS"/>
</dbReference>
<dbReference type="GO" id="GO:0005524">
    <property type="term" value="F:ATP binding"/>
    <property type="evidence" value="ECO:0007669"/>
    <property type="project" value="UniProtKB-KW"/>
</dbReference>
<name>A0A645B2V8_9ZZZZ</name>
<keyword evidence="1 6" id="KW-0808">Transferase</keyword>